<dbReference type="SUPFAM" id="SSF82171">
    <property type="entry name" value="DPP6 N-terminal domain-like"/>
    <property type="match status" value="1"/>
</dbReference>
<sequence>MRRVLFSGLLMMMSSVAAAADLGIDRLFEPPALNGKTPQGLKVAPDGSRITFLRGKETDQFQLDLWQYDIATGKTELLVDSKLLNPDGETLSAEEQARRERARTASLKGILEYDFSPDGKRLVFPLNGEVFLYDLGKSGEEAIEKLTSSALGFVTDARVSPGGRYLSFVREQNLWLIELDSKRSIQLTFDGGGLISNGTAEFIAQEEMARFEGYWWSPDDQAIAFARVDESPVPIQRRFEINADNVQVIEQRYPAAGQTNASVKLGVIDLNQVQPGGLVHDAGGTTVARGSVKVDWVTDGTEDAYLARVDWPKHSDFVAYQWQSRDQRRLELRTYSLADKTSKTLLVEESKSFVNLNDDLHFLADDDFLWTSERDGFARVYRFDSAGRLRYALSPEGWVVDRIAAVDEKNDRLYFLSGGPDPLQAQVFGVALNEAVKSTEMISAGEGIHNPSFAKDASVFVDTFSAAEAPAIVRLYRNTGEKIAVLEANALDDDHPYAPYLADHAKSEFGSLKNPGGDTLYYRMIKPAGFDATKRYPAIVNVYGGPHKQMVQKAWGDLTWQVLARQGYVVFVLDNRGSPRRGKAFEEALFRQMGGPEVDDQLAGIRWLKNQTFIDPTRVGVYGWSYGGYMSLMMLAKHSDEIAAGIAGAPVTDWSLYDTHYTERYMDHPKANADGYDKSSVFAHVDGLTAPLLLVHGMADDNVLFTNSTKLMTALQEKGRPFDLMTYPGAKHGISSPYMKKHYGHALLNFFARHLQPAATASAAPTANSEGTP</sequence>
<protein>
    <submittedName>
        <fullName evidence="4">S9 family peptidase</fullName>
    </submittedName>
</protein>
<reference evidence="4 5" key="1">
    <citation type="submission" date="2018-03" db="EMBL/GenBank/DDBJ databases">
        <title>Ahniella affigens gen. nov., sp. nov., a gammaproteobacterium isolated from sandy soil near a stream.</title>
        <authorList>
            <person name="Ko Y."/>
            <person name="Kim J.-H."/>
        </authorList>
    </citation>
    <scope>NUCLEOTIDE SEQUENCE [LARGE SCALE GENOMIC DNA]</scope>
    <source>
        <strain evidence="4 5">D13</strain>
    </source>
</reference>
<feature type="domain" description="Peptidase S9 prolyl oligopeptidase catalytic" evidence="2">
    <location>
        <begin position="559"/>
        <end position="756"/>
    </location>
</feature>
<keyword evidence="1" id="KW-0732">Signal</keyword>
<dbReference type="Gene3D" id="3.40.50.1820">
    <property type="entry name" value="alpha/beta hydrolase"/>
    <property type="match status" value="1"/>
</dbReference>
<proteinExistence type="predicted"/>
<dbReference type="Gene3D" id="2.140.10.30">
    <property type="entry name" value="Dipeptidylpeptidase IV, N-terminal domain"/>
    <property type="match status" value="1"/>
</dbReference>
<reference evidence="4 5" key="2">
    <citation type="submission" date="2018-03" db="EMBL/GenBank/DDBJ databases">
        <authorList>
            <person name="Keele B.F."/>
        </authorList>
    </citation>
    <scope>NUCLEOTIDE SEQUENCE [LARGE SCALE GENOMIC DNA]</scope>
    <source>
        <strain evidence="4 5">D13</strain>
    </source>
</reference>
<dbReference type="SUPFAM" id="SSF53474">
    <property type="entry name" value="alpha/beta-Hydrolases"/>
    <property type="match status" value="1"/>
</dbReference>
<dbReference type="PANTHER" id="PTHR11731">
    <property type="entry name" value="PROTEASE FAMILY S9B,C DIPEPTIDYL-PEPTIDASE IV-RELATED"/>
    <property type="match status" value="1"/>
</dbReference>
<dbReference type="KEGG" id="xba:C7S18_20950"/>
<feature type="chain" id="PRO_5015168044" evidence="1">
    <location>
        <begin position="20"/>
        <end position="773"/>
    </location>
</feature>
<dbReference type="InterPro" id="IPR050278">
    <property type="entry name" value="Serine_Prot_S9B/DPPIV"/>
</dbReference>
<dbReference type="InterPro" id="IPR029058">
    <property type="entry name" value="AB_hydrolase_fold"/>
</dbReference>
<dbReference type="GO" id="GO:0006508">
    <property type="term" value="P:proteolysis"/>
    <property type="evidence" value="ECO:0007669"/>
    <property type="project" value="InterPro"/>
</dbReference>
<dbReference type="PANTHER" id="PTHR11731:SF193">
    <property type="entry name" value="DIPEPTIDYL PEPTIDASE 9"/>
    <property type="match status" value="1"/>
</dbReference>
<dbReference type="Pfam" id="PF00930">
    <property type="entry name" value="DPPIV_N"/>
    <property type="match status" value="1"/>
</dbReference>
<dbReference type="AlphaFoldDB" id="A0A2P1PXB5"/>
<organism evidence="4 5">
    <name type="scientific">Ahniella affigens</name>
    <dbReference type="NCBI Taxonomy" id="2021234"/>
    <lineage>
        <taxon>Bacteria</taxon>
        <taxon>Pseudomonadati</taxon>
        <taxon>Pseudomonadota</taxon>
        <taxon>Gammaproteobacteria</taxon>
        <taxon>Lysobacterales</taxon>
        <taxon>Rhodanobacteraceae</taxon>
        <taxon>Ahniella</taxon>
    </lineage>
</organism>
<evidence type="ECO:0000313" key="4">
    <source>
        <dbReference type="EMBL" id="AVP99488.1"/>
    </source>
</evidence>
<dbReference type="OrthoDB" id="9812921at2"/>
<dbReference type="Pfam" id="PF00326">
    <property type="entry name" value="Peptidase_S9"/>
    <property type="match status" value="1"/>
</dbReference>
<evidence type="ECO:0000256" key="1">
    <source>
        <dbReference type="SAM" id="SignalP"/>
    </source>
</evidence>
<dbReference type="RefSeq" id="WP_106893405.1">
    <property type="nucleotide sequence ID" value="NZ_CP027860.1"/>
</dbReference>
<feature type="signal peptide" evidence="1">
    <location>
        <begin position="1"/>
        <end position="19"/>
    </location>
</feature>
<accession>A0A2P1PXB5</accession>
<dbReference type="InterPro" id="IPR001375">
    <property type="entry name" value="Peptidase_S9_cat"/>
</dbReference>
<evidence type="ECO:0000259" key="2">
    <source>
        <dbReference type="Pfam" id="PF00326"/>
    </source>
</evidence>
<dbReference type="InterPro" id="IPR002469">
    <property type="entry name" value="Peptidase_S9B_N"/>
</dbReference>
<dbReference type="GO" id="GO:0008236">
    <property type="term" value="F:serine-type peptidase activity"/>
    <property type="evidence" value="ECO:0007669"/>
    <property type="project" value="InterPro"/>
</dbReference>
<feature type="domain" description="Dipeptidylpeptidase IV N-terminal" evidence="3">
    <location>
        <begin position="117"/>
        <end position="470"/>
    </location>
</feature>
<dbReference type="Proteomes" id="UP000241074">
    <property type="component" value="Chromosome"/>
</dbReference>
<dbReference type="EMBL" id="CP027860">
    <property type="protein sequence ID" value="AVP99488.1"/>
    <property type="molecule type" value="Genomic_DNA"/>
</dbReference>
<name>A0A2P1PXB5_9GAMM</name>
<dbReference type="GO" id="GO:0008239">
    <property type="term" value="F:dipeptidyl-peptidase activity"/>
    <property type="evidence" value="ECO:0007669"/>
    <property type="project" value="TreeGrafter"/>
</dbReference>
<evidence type="ECO:0000259" key="3">
    <source>
        <dbReference type="Pfam" id="PF00930"/>
    </source>
</evidence>
<keyword evidence="5" id="KW-1185">Reference proteome</keyword>
<gene>
    <name evidence="4" type="ORF">C7S18_20950</name>
</gene>
<evidence type="ECO:0000313" key="5">
    <source>
        <dbReference type="Proteomes" id="UP000241074"/>
    </source>
</evidence>